<dbReference type="EMBL" id="OL829978">
    <property type="protein sequence ID" value="UMO76266.1"/>
    <property type="molecule type" value="Genomic_DNA"/>
</dbReference>
<reference evidence="1" key="1">
    <citation type="submission" date="2021-12" db="EMBL/GenBank/DDBJ databases">
        <authorList>
            <person name="Khadka S."/>
            <person name="Uribe D.A."/>
            <person name="Klipsch I.N."/>
            <person name="Rene S.R."/>
            <person name="Jimenez M.L."/>
            <person name="Saini B.K."/>
            <person name="Zugasti M."/>
            <person name="Bullon R.M."/>
            <person name="Sharp C.D."/>
            <person name="Kapinga K.O."/>
            <person name="Warner C.P."/>
            <person name="Sarinana J."/>
            <person name="Jimenez A."/>
            <person name="Layton S.R."/>
            <person name="Nayek S."/>
            <person name="Hughes L.E."/>
            <person name="Garlena R.A."/>
            <person name="Russell D.A."/>
            <person name="Jacobs-Sera D."/>
            <person name="Hatfull G.F."/>
        </authorList>
    </citation>
    <scope>NUCLEOTIDE SEQUENCE</scope>
</reference>
<protein>
    <submittedName>
        <fullName evidence="1">Uncharacterized protein</fullName>
    </submittedName>
</protein>
<dbReference type="GeneID" id="77926796"/>
<dbReference type="KEGG" id="vg:77926796"/>
<proteinExistence type="predicted"/>
<dbReference type="Proteomes" id="UP001202581">
    <property type="component" value="Segment"/>
</dbReference>
<organism evidence="1 2">
    <name type="scientific">Streptomyces phage Tomas</name>
    <dbReference type="NCBI Taxonomy" id="2914443"/>
    <lineage>
        <taxon>Viruses</taxon>
        <taxon>Duplodnaviria</taxon>
        <taxon>Heunggongvirae</taxon>
        <taxon>Uroviricota</taxon>
        <taxon>Caudoviricetes</taxon>
        <taxon>Stanwilliamsviridae</taxon>
        <taxon>Boydwoodruffvirinae</taxon>
        <taxon>Tomasvirus</taxon>
        <taxon>Tomasvirus tomas</taxon>
    </lineage>
</organism>
<dbReference type="RefSeq" id="YP_010651204.1">
    <property type="nucleotide sequence ID" value="NC_070781.1"/>
</dbReference>
<accession>A0AA49BRR4</accession>
<sequence length="97" mass="10663">MAQAKYTPFGDRVSPGVAIIQAATALDVAARFAVESRDADALIRVAMGWVEVSGRLVYDEDEEEMDDVREDSERRSFGFSLASDIGEEDEIDEADES</sequence>
<name>A0AA49BRR4_9CAUD</name>
<keyword evidence="2" id="KW-1185">Reference proteome</keyword>
<evidence type="ECO:0000313" key="2">
    <source>
        <dbReference type="Proteomes" id="UP001202581"/>
    </source>
</evidence>
<evidence type="ECO:0000313" key="1">
    <source>
        <dbReference type="EMBL" id="UMO76266.1"/>
    </source>
</evidence>
<gene>
    <name evidence="1" type="primary">77</name>
    <name evidence="1" type="ORF">SEA_TOMAS_77</name>
</gene>